<feature type="domain" description="EF-hand" evidence="4">
    <location>
        <begin position="125"/>
        <end position="160"/>
    </location>
</feature>
<dbReference type="OMA" id="TFQTRNT"/>
<dbReference type="InterPro" id="IPR011992">
    <property type="entry name" value="EF-hand-dom_pair"/>
</dbReference>
<dbReference type="EMBL" id="KI630834">
    <property type="protein sequence ID" value="EYU32486.1"/>
    <property type="molecule type" value="Genomic_DNA"/>
</dbReference>
<keyword evidence="6" id="KW-1185">Reference proteome</keyword>
<dbReference type="AlphaFoldDB" id="A0A022QX79"/>
<keyword evidence="2" id="KW-0677">Repeat</keyword>
<evidence type="ECO:0000256" key="2">
    <source>
        <dbReference type="ARBA" id="ARBA00022737"/>
    </source>
</evidence>
<organism evidence="5 6">
    <name type="scientific">Erythranthe guttata</name>
    <name type="common">Yellow monkey flower</name>
    <name type="synonym">Mimulus guttatus</name>
    <dbReference type="NCBI Taxonomy" id="4155"/>
    <lineage>
        <taxon>Eukaryota</taxon>
        <taxon>Viridiplantae</taxon>
        <taxon>Streptophyta</taxon>
        <taxon>Embryophyta</taxon>
        <taxon>Tracheophyta</taxon>
        <taxon>Spermatophyta</taxon>
        <taxon>Magnoliopsida</taxon>
        <taxon>eudicotyledons</taxon>
        <taxon>Gunneridae</taxon>
        <taxon>Pentapetalae</taxon>
        <taxon>asterids</taxon>
        <taxon>lamiids</taxon>
        <taxon>Lamiales</taxon>
        <taxon>Phrymaceae</taxon>
        <taxon>Erythranthe</taxon>
    </lineage>
</organism>
<accession>A0A022QX79</accession>
<dbReference type="SUPFAM" id="SSF47473">
    <property type="entry name" value="EF-hand"/>
    <property type="match status" value="1"/>
</dbReference>
<protein>
    <recommendedName>
        <fullName evidence="4">EF-hand domain-containing protein</fullName>
    </recommendedName>
</protein>
<dbReference type="PhylomeDB" id="A0A022QX79"/>
<evidence type="ECO:0000313" key="5">
    <source>
        <dbReference type="EMBL" id="EYU32486.1"/>
    </source>
</evidence>
<dbReference type="Proteomes" id="UP000030748">
    <property type="component" value="Unassembled WGS sequence"/>
</dbReference>
<dbReference type="GO" id="GO:0005509">
    <property type="term" value="F:calcium ion binding"/>
    <property type="evidence" value="ECO:0000318"/>
    <property type="project" value="GO_Central"/>
</dbReference>
<dbReference type="SMART" id="SM00054">
    <property type="entry name" value="EFh"/>
    <property type="match status" value="3"/>
</dbReference>
<keyword evidence="1" id="KW-0479">Metal-binding</keyword>
<dbReference type="Pfam" id="PF13405">
    <property type="entry name" value="EF-hand_6"/>
    <property type="match status" value="1"/>
</dbReference>
<dbReference type="KEGG" id="egt:105963448"/>
<proteinExistence type="predicted"/>
<reference evidence="5 6" key="1">
    <citation type="journal article" date="2013" name="Proc. Natl. Acad. Sci. U.S.A.">
        <title>Fine-scale variation in meiotic recombination in Mimulus inferred from population shotgun sequencing.</title>
        <authorList>
            <person name="Hellsten U."/>
            <person name="Wright K.M."/>
            <person name="Jenkins J."/>
            <person name="Shu S."/>
            <person name="Yuan Y."/>
            <person name="Wessler S.R."/>
            <person name="Schmutz J."/>
            <person name="Willis J.H."/>
            <person name="Rokhsar D.S."/>
        </authorList>
    </citation>
    <scope>NUCLEOTIDE SEQUENCE [LARGE SCALE GENOMIC DNA]</scope>
    <source>
        <strain evidence="6">cv. DUN x IM62</strain>
    </source>
</reference>
<dbReference type="InterPro" id="IPR018247">
    <property type="entry name" value="EF_Hand_1_Ca_BS"/>
</dbReference>
<evidence type="ECO:0000259" key="4">
    <source>
        <dbReference type="PROSITE" id="PS50222"/>
    </source>
</evidence>
<dbReference type="STRING" id="4155.A0A022QX79"/>
<dbReference type="Gene3D" id="1.10.238.10">
    <property type="entry name" value="EF-hand"/>
    <property type="match status" value="2"/>
</dbReference>
<dbReference type="eggNOG" id="KOG0027">
    <property type="taxonomic scope" value="Eukaryota"/>
</dbReference>
<name>A0A022QX79_ERYGU</name>
<feature type="domain" description="EF-hand" evidence="4">
    <location>
        <begin position="4"/>
        <end position="39"/>
    </location>
</feature>
<evidence type="ECO:0000256" key="3">
    <source>
        <dbReference type="ARBA" id="ARBA00022837"/>
    </source>
</evidence>
<dbReference type="InterPro" id="IPR039647">
    <property type="entry name" value="EF_hand_pair_protein_CML-like"/>
</dbReference>
<evidence type="ECO:0000256" key="1">
    <source>
        <dbReference type="ARBA" id="ARBA00022723"/>
    </source>
</evidence>
<dbReference type="InterPro" id="IPR002048">
    <property type="entry name" value="EF_hand_dom"/>
</dbReference>
<sequence>MSPLSKIQLHQIFNKLDKNGDGLVCTDELMWLLERIGVRTNRVELERFVGEEALNAVDFLFFYEALTIGGGGSLVREKYDLETRDEVLEMDLRRAFRVFDLNGDGYISGDELRVALSGLGLWDEDCGADCEAMIAAYDSNSDGFLDFHEFKDMMLFDSLASP</sequence>
<feature type="domain" description="EF-hand" evidence="4">
    <location>
        <begin position="87"/>
        <end position="122"/>
    </location>
</feature>
<dbReference type="PROSITE" id="PS00018">
    <property type="entry name" value="EF_HAND_1"/>
    <property type="match status" value="3"/>
</dbReference>
<dbReference type="PANTHER" id="PTHR10891">
    <property type="entry name" value="EF-HAND CALCIUM-BINDING DOMAIN CONTAINING PROTEIN"/>
    <property type="match status" value="1"/>
</dbReference>
<evidence type="ECO:0000313" key="6">
    <source>
        <dbReference type="Proteomes" id="UP000030748"/>
    </source>
</evidence>
<dbReference type="PROSITE" id="PS50222">
    <property type="entry name" value="EF_HAND_2"/>
    <property type="match status" value="3"/>
</dbReference>
<dbReference type="CDD" id="cd00051">
    <property type="entry name" value="EFh"/>
    <property type="match status" value="1"/>
</dbReference>
<gene>
    <name evidence="5" type="ORF">MIMGU_mgv1a015295mg</name>
</gene>
<dbReference type="FunFam" id="1.10.238.10:FF:000001">
    <property type="entry name" value="Calmodulin 1"/>
    <property type="match status" value="1"/>
</dbReference>
<dbReference type="OrthoDB" id="26525at2759"/>
<keyword evidence="3" id="KW-0106">Calcium</keyword>
<dbReference type="Pfam" id="PF13499">
    <property type="entry name" value="EF-hand_7"/>
    <property type="match status" value="1"/>
</dbReference>